<protein>
    <submittedName>
        <fullName evidence="1">Uncharacterized protein</fullName>
    </submittedName>
</protein>
<evidence type="ECO:0000313" key="2">
    <source>
        <dbReference type="Proteomes" id="UP000035067"/>
    </source>
</evidence>
<name>A0A0G2HJS1_9SYNE</name>
<gene>
    <name evidence="1" type="ORF">TE42_08385</name>
</gene>
<dbReference type="AlphaFoldDB" id="A0A0G2HJS1"/>
<reference evidence="1 2" key="1">
    <citation type="submission" date="2015-01" db="EMBL/GenBank/DDBJ databases">
        <title>Lifestyle Evolution in Cyanobacterial Symbionts of Sponges.</title>
        <authorList>
            <person name="Burgsdorf I."/>
            <person name="Slaby B.M."/>
            <person name="Handley K.M."/>
            <person name="Haber M."/>
            <person name="Blom J."/>
            <person name="Marshall C.W."/>
            <person name="Gilbert J.A."/>
            <person name="Hentschel U."/>
            <person name="Steindler L."/>
        </authorList>
    </citation>
    <scope>NUCLEOTIDE SEQUENCE [LARGE SCALE GENOMIC DNA]</scope>
    <source>
        <strain evidence="1">SP3</strain>
    </source>
</reference>
<accession>A0A0G2HJS1</accession>
<dbReference type="PATRIC" id="fig|1604020.3.peg.1674"/>
<comment type="caution">
    <text evidence="1">The sequence shown here is derived from an EMBL/GenBank/DDBJ whole genome shotgun (WGS) entry which is preliminary data.</text>
</comment>
<proteinExistence type="predicted"/>
<sequence>MRTESETKTRIAIMHELLYATGLEGDSTAPESIMQAYVSFNISFLPIGQHGILAPCTGHGTWAANRPQLQGLMLPIPVCGGGDRQVVAGTDGPEGGYGGVRCGQAPQRLHHLLTIAGKAWMVRSGAVGTGKVAEGSIQC</sequence>
<organism evidence="1 2">
    <name type="scientific">Candidatus Synechococcus spongiarum SP3</name>
    <dbReference type="NCBI Taxonomy" id="1604020"/>
    <lineage>
        <taxon>Bacteria</taxon>
        <taxon>Bacillati</taxon>
        <taxon>Cyanobacteriota</taxon>
        <taxon>Cyanophyceae</taxon>
        <taxon>Synechococcales</taxon>
        <taxon>Synechococcaceae</taxon>
        <taxon>Synechococcus</taxon>
    </lineage>
</organism>
<dbReference type="Proteomes" id="UP000035067">
    <property type="component" value="Unassembled WGS sequence"/>
</dbReference>
<evidence type="ECO:0000313" key="1">
    <source>
        <dbReference type="EMBL" id="KKZ11236.1"/>
    </source>
</evidence>
<dbReference type="EMBL" id="JXQG01000058">
    <property type="protein sequence ID" value="KKZ11236.1"/>
    <property type="molecule type" value="Genomic_DNA"/>
</dbReference>